<dbReference type="EMBL" id="JAMQAW010000029">
    <property type="protein sequence ID" value="MCM2391154.1"/>
    <property type="molecule type" value="Genomic_DNA"/>
</dbReference>
<organism evidence="2 3">
    <name type="scientific">Streptomyces albipurpureus</name>
    <dbReference type="NCBI Taxonomy" id="2897419"/>
    <lineage>
        <taxon>Bacteria</taxon>
        <taxon>Bacillati</taxon>
        <taxon>Actinomycetota</taxon>
        <taxon>Actinomycetes</taxon>
        <taxon>Kitasatosporales</taxon>
        <taxon>Streptomycetaceae</taxon>
        <taxon>Streptomyces</taxon>
    </lineage>
</organism>
<feature type="region of interest" description="Disordered" evidence="1">
    <location>
        <begin position="115"/>
        <end position="165"/>
    </location>
</feature>
<proteinExistence type="predicted"/>
<protein>
    <submittedName>
        <fullName evidence="2">Uncharacterized protein</fullName>
    </submittedName>
</protein>
<dbReference type="RefSeq" id="WP_250921484.1">
    <property type="nucleotide sequence ID" value="NZ_JAMQAW010000029.1"/>
</dbReference>
<evidence type="ECO:0000313" key="3">
    <source>
        <dbReference type="Proteomes" id="UP001431429"/>
    </source>
</evidence>
<comment type="caution">
    <text evidence="2">The sequence shown here is derived from an EMBL/GenBank/DDBJ whole genome shotgun (WGS) entry which is preliminary data.</text>
</comment>
<accession>A0ABT0URT6</accession>
<sequence length="165" mass="18008">MGTNLNAWGGSGVGAVRAAALESWRSSLEQRAQGTAPTSVGIQERTAIRQQFAAQKKRYEAAITQAEGVARRKRDQLQQRITTRRQQPNEEKQQHQVATLHGHKYTLDAIVSATDLTRPSSPPPVARGRGGVGTGVAGIRRRHRDLHPHPAPQNTGHPLRPQTGK</sequence>
<reference evidence="2" key="1">
    <citation type="submission" date="2022-06" db="EMBL/GenBank/DDBJ databases">
        <title>Genome public.</title>
        <authorList>
            <person name="Sun Q."/>
        </authorList>
    </citation>
    <scope>NUCLEOTIDE SEQUENCE</scope>
    <source>
        <strain evidence="2">CWNU-1</strain>
    </source>
</reference>
<evidence type="ECO:0000256" key="1">
    <source>
        <dbReference type="SAM" id="MobiDB-lite"/>
    </source>
</evidence>
<dbReference type="Proteomes" id="UP001431429">
    <property type="component" value="Unassembled WGS sequence"/>
</dbReference>
<name>A0ABT0URT6_9ACTN</name>
<gene>
    <name evidence="2" type="ORF">NBG84_23150</name>
</gene>
<evidence type="ECO:0000313" key="2">
    <source>
        <dbReference type="EMBL" id="MCM2391154.1"/>
    </source>
</evidence>
<keyword evidence="3" id="KW-1185">Reference proteome</keyword>